<evidence type="ECO:0000313" key="1">
    <source>
        <dbReference type="EMBL" id="KFX02951.1"/>
    </source>
</evidence>
<organism evidence="1 2">
    <name type="scientific">Pectobacterium betavasculorum</name>
    <dbReference type="NCBI Taxonomy" id="55207"/>
    <lineage>
        <taxon>Bacteria</taxon>
        <taxon>Pseudomonadati</taxon>
        <taxon>Pseudomonadota</taxon>
        <taxon>Gammaproteobacteria</taxon>
        <taxon>Enterobacterales</taxon>
        <taxon>Pectobacteriaceae</taxon>
        <taxon>Pectobacterium</taxon>
    </lineage>
</organism>
<dbReference type="GO" id="GO:0016788">
    <property type="term" value="F:hydrolase activity, acting on ester bonds"/>
    <property type="evidence" value="ECO:0007669"/>
    <property type="project" value="UniProtKB-ARBA"/>
</dbReference>
<dbReference type="EMBL" id="JQHM01000011">
    <property type="protein sequence ID" value="KFX02951.1"/>
    <property type="molecule type" value="Genomic_DNA"/>
</dbReference>
<dbReference type="SUPFAM" id="SSF52266">
    <property type="entry name" value="SGNH hydrolase"/>
    <property type="match status" value="1"/>
</dbReference>
<dbReference type="InterPro" id="IPR036514">
    <property type="entry name" value="SGNH_hydro_sf"/>
</dbReference>
<protein>
    <submittedName>
        <fullName evidence="1">DltD</fullName>
    </submittedName>
</protein>
<dbReference type="Gene3D" id="3.40.50.1110">
    <property type="entry name" value="SGNH hydrolase"/>
    <property type="match status" value="1"/>
</dbReference>
<proteinExistence type="predicted"/>
<dbReference type="STRING" id="55207.KP22_17440"/>
<gene>
    <name evidence="1" type="ORF">KP22_17440</name>
</gene>
<reference evidence="1 2" key="1">
    <citation type="submission" date="2014-08" db="EMBL/GenBank/DDBJ databases">
        <title>Genome sequences of NCPPB Pectobacterium isolates.</title>
        <authorList>
            <person name="Glover R.H."/>
            <person name="Sapp M."/>
            <person name="Elphinstone J."/>
        </authorList>
    </citation>
    <scope>NUCLEOTIDE SEQUENCE [LARGE SCALE GENOMIC DNA]</scope>
    <source>
        <strain evidence="1 2">NCPPB 2795</strain>
    </source>
</reference>
<name>A0A093RYL6_9GAMM</name>
<dbReference type="InterPro" id="IPR006998">
    <property type="entry name" value="DltD"/>
</dbReference>
<dbReference type="Proteomes" id="UP000032874">
    <property type="component" value="Unassembled WGS sequence"/>
</dbReference>
<dbReference type="AlphaFoldDB" id="A0A093RYL6"/>
<evidence type="ECO:0000313" key="2">
    <source>
        <dbReference type="Proteomes" id="UP000032874"/>
    </source>
</evidence>
<sequence length="378" mass="43410">MKIKNTLCLHILMATFAILFLSVPPLVASIDPALTFQPLINTMDGTPKEQREKIATISHALQGNAIFFLAASEVSTSEDEHYAVYNYFNNQLHRPVVAYGDSYVDSVTHFLLLSRFKNDLNANSKVVLLLAPDSFYSDGIPPSIFANNFPASIFNPLMKNDQTRPFLVNYLQHIDKEEISHLTFGQMKVYGWHPQIIWQEVSYQFANFCELIKNDWLAMLHIVPQPAQPWPHPSTTNVAPDWERELAQAHELNKSRQQSAATLWMDKTVFADDQTPEEWDNAPIAPAQMEALRATIKLLKARNARFVVIVDPINPWAINNSRKFQPVDSQIRSMLEENKVPYFDMYAQLYQNGWNWDRLHPTEPAWVAMDKFIAESFK</sequence>
<dbReference type="Pfam" id="PF04914">
    <property type="entry name" value="DltD"/>
    <property type="match status" value="1"/>
</dbReference>
<dbReference type="eggNOG" id="COG3966">
    <property type="taxonomic scope" value="Bacteria"/>
</dbReference>
<dbReference type="RefSeq" id="WP_039325355.1">
    <property type="nucleotide sequence ID" value="NZ_JQHM01000011.1"/>
</dbReference>
<accession>A0A093RYL6</accession>
<comment type="caution">
    <text evidence="1">The sequence shown here is derived from an EMBL/GenBank/DDBJ whole genome shotgun (WGS) entry which is preliminary data.</text>
</comment>